<dbReference type="PRINTS" id="PR01790">
    <property type="entry name" value="SMP30FAMILY"/>
</dbReference>
<dbReference type="EMBL" id="FQYK01000002">
    <property type="protein sequence ID" value="SHI48592.1"/>
    <property type="molecule type" value="Genomic_DNA"/>
</dbReference>
<dbReference type="Gene3D" id="2.120.10.30">
    <property type="entry name" value="TolB, C-terminal domain"/>
    <property type="match status" value="1"/>
</dbReference>
<name>A0A1M6BIN4_9FLAO</name>
<dbReference type="PANTHER" id="PTHR10907">
    <property type="entry name" value="REGUCALCIN"/>
    <property type="match status" value="1"/>
</dbReference>
<feature type="domain" description="SMP-30/Gluconolactonase/LRE-like region" evidence="4">
    <location>
        <begin position="15"/>
        <end position="251"/>
    </location>
</feature>
<keyword evidence="3" id="KW-0862">Zinc</keyword>
<evidence type="ECO:0000256" key="2">
    <source>
        <dbReference type="PIRSR" id="PIRSR605511-1"/>
    </source>
</evidence>
<dbReference type="STRING" id="1178825.SAMN05216261_0750"/>
<proteinExistence type="inferred from homology"/>
<feature type="binding site" evidence="3">
    <location>
        <position position="99"/>
    </location>
    <ligand>
        <name>substrate</name>
    </ligand>
</feature>
<dbReference type="SUPFAM" id="SSF63829">
    <property type="entry name" value="Calcium-dependent phosphotriesterase"/>
    <property type="match status" value="1"/>
</dbReference>
<gene>
    <name evidence="5" type="ORF">SAMN05216261_0750</name>
</gene>
<feature type="binding site" evidence="3">
    <location>
        <position position="145"/>
    </location>
    <ligand>
        <name>a divalent metal cation</name>
        <dbReference type="ChEBI" id="CHEBI:60240"/>
    </ligand>
</feature>
<dbReference type="InterPro" id="IPR005511">
    <property type="entry name" value="SMP-30"/>
</dbReference>
<dbReference type="PANTHER" id="PTHR10907:SF47">
    <property type="entry name" value="REGUCALCIN"/>
    <property type="match status" value="1"/>
</dbReference>
<feature type="active site" description="Proton donor/acceptor" evidence="2">
    <location>
        <position position="194"/>
    </location>
</feature>
<evidence type="ECO:0000256" key="3">
    <source>
        <dbReference type="PIRSR" id="PIRSR605511-2"/>
    </source>
</evidence>
<reference evidence="5 6" key="1">
    <citation type="submission" date="2016-11" db="EMBL/GenBank/DDBJ databases">
        <authorList>
            <person name="Jaros S."/>
            <person name="Januszkiewicz K."/>
            <person name="Wedrychowicz H."/>
        </authorList>
    </citation>
    <scope>NUCLEOTIDE SEQUENCE [LARGE SCALE GENOMIC DNA]</scope>
    <source>
        <strain evidence="5 6">CGMCC 1.12213</strain>
    </source>
</reference>
<dbReference type="InterPro" id="IPR013658">
    <property type="entry name" value="SGL"/>
</dbReference>
<evidence type="ECO:0000313" key="5">
    <source>
        <dbReference type="EMBL" id="SHI48592.1"/>
    </source>
</evidence>
<dbReference type="GO" id="GO:0004341">
    <property type="term" value="F:gluconolactonase activity"/>
    <property type="evidence" value="ECO:0007669"/>
    <property type="project" value="TreeGrafter"/>
</dbReference>
<accession>A0A1M6BIN4</accession>
<keyword evidence="6" id="KW-1185">Reference proteome</keyword>
<dbReference type="InterPro" id="IPR011042">
    <property type="entry name" value="6-blade_b-propeller_TolB-like"/>
</dbReference>
<feature type="binding site" evidence="3">
    <location>
        <position position="97"/>
    </location>
    <ligand>
        <name>substrate</name>
    </ligand>
</feature>
<dbReference type="eggNOG" id="COG3386">
    <property type="taxonomic scope" value="Bacteria"/>
</dbReference>
<evidence type="ECO:0000313" key="6">
    <source>
        <dbReference type="Proteomes" id="UP000184396"/>
    </source>
</evidence>
<dbReference type="Proteomes" id="UP000184396">
    <property type="component" value="Unassembled WGS sequence"/>
</dbReference>
<dbReference type="RefSeq" id="WP_019388717.1">
    <property type="nucleotide sequence ID" value="NZ_ALIH01000018.1"/>
</dbReference>
<organism evidence="5 6">
    <name type="scientific">Algibacter luteus</name>
    <dbReference type="NCBI Taxonomy" id="1178825"/>
    <lineage>
        <taxon>Bacteria</taxon>
        <taxon>Pseudomonadati</taxon>
        <taxon>Bacteroidota</taxon>
        <taxon>Flavobacteriia</taxon>
        <taxon>Flavobacteriales</taxon>
        <taxon>Flavobacteriaceae</taxon>
        <taxon>Algibacter</taxon>
    </lineage>
</organism>
<comment type="cofactor">
    <cofactor evidence="3">
        <name>Zn(2+)</name>
        <dbReference type="ChEBI" id="CHEBI:29105"/>
    </cofactor>
    <text evidence="3">Binds 1 divalent metal cation per subunit.</text>
</comment>
<keyword evidence="3" id="KW-0479">Metal-binding</keyword>
<protein>
    <submittedName>
        <fullName evidence="5">Sugar lactone lactonase YvrE</fullName>
    </submittedName>
</protein>
<dbReference type="GO" id="GO:0005509">
    <property type="term" value="F:calcium ion binding"/>
    <property type="evidence" value="ECO:0007669"/>
    <property type="project" value="TreeGrafter"/>
</dbReference>
<dbReference type="AlphaFoldDB" id="A0A1M6BIN4"/>
<dbReference type="OrthoDB" id="2633250at2"/>
<feature type="binding site" evidence="3">
    <location>
        <position position="15"/>
    </location>
    <ligand>
        <name>a divalent metal cation</name>
        <dbReference type="ChEBI" id="CHEBI:60240"/>
    </ligand>
</feature>
<comment type="similarity">
    <text evidence="1">Belongs to the SMP-30/CGR1 family.</text>
</comment>
<feature type="binding site" evidence="3">
    <location>
        <position position="194"/>
    </location>
    <ligand>
        <name>a divalent metal cation</name>
        <dbReference type="ChEBI" id="CHEBI:60240"/>
    </ligand>
</feature>
<dbReference type="GO" id="GO:0019853">
    <property type="term" value="P:L-ascorbic acid biosynthetic process"/>
    <property type="evidence" value="ECO:0007669"/>
    <property type="project" value="TreeGrafter"/>
</dbReference>
<evidence type="ECO:0000256" key="1">
    <source>
        <dbReference type="ARBA" id="ARBA00008853"/>
    </source>
</evidence>
<dbReference type="Pfam" id="PF08450">
    <property type="entry name" value="SGL"/>
    <property type="match status" value="1"/>
</dbReference>
<sequence length="272" mass="30760">MNPNLIFHSNSELLEGPVFDLDNNLLYFVSILDCLVYCYNPSTKEILSVKLDSPVSCVFFKERKKIIVSSKDGFFEIDFNTLKKHFVFQLDIKDSVRYNDGIIDPVGRFIIGTMGYPEVKNNIGNVYSYFKGECKTIIENTTISNGLAFSHDGKTLYFIDTPTNKVAKYSYNLKTGEVEFQSHVIEFKEKGSPDGMCMGKDSMLWIAEWGGGCVSKWNPNSGELLEKINLPCTNVTSCCFDNKSNLYVTTAKDDQPNDKYGGGLYYIELNKI</sequence>
<evidence type="ECO:0000259" key="4">
    <source>
        <dbReference type="Pfam" id="PF08450"/>
    </source>
</evidence>